<dbReference type="RefSeq" id="WP_147465527.1">
    <property type="nucleotide sequence ID" value="NZ_RBRQ01000289.1"/>
</dbReference>
<gene>
    <name evidence="1" type="ORF">ALP92_03453</name>
</gene>
<evidence type="ECO:0000313" key="1">
    <source>
        <dbReference type="EMBL" id="RMR03302.1"/>
    </source>
</evidence>
<comment type="caution">
    <text evidence="1">The sequence shown here is derived from an EMBL/GenBank/DDBJ whole genome shotgun (WGS) entry which is preliminary data.</text>
</comment>
<dbReference type="EMBL" id="RBRQ01000289">
    <property type="protein sequence ID" value="RMR03302.1"/>
    <property type="molecule type" value="Genomic_DNA"/>
</dbReference>
<reference evidence="1 2" key="1">
    <citation type="submission" date="2018-08" db="EMBL/GenBank/DDBJ databases">
        <title>Recombination of ecologically and evolutionarily significant loci maintains genetic cohesion in the Pseudomonas syringae species complex.</title>
        <authorList>
            <person name="Dillon M."/>
            <person name="Thakur S."/>
            <person name="Almeida R.N.D."/>
            <person name="Weir B.S."/>
            <person name="Guttman D.S."/>
        </authorList>
    </citation>
    <scope>NUCLEOTIDE SEQUENCE [LARGE SCALE GENOMIC DNA]</scope>
    <source>
        <strain evidence="1 2">ICMP 8670</strain>
    </source>
</reference>
<name>A0A3M4RKX9_9PSED</name>
<proteinExistence type="predicted"/>
<organism evidence="1 2">
    <name type="scientific">Pseudomonas syringae pv. primulae</name>
    <dbReference type="NCBI Taxonomy" id="251707"/>
    <lineage>
        <taxon>Bacteria</taxon>
        <taxon>Pseudomonadati</taxon>
        <taxon>Pseudomonadota</taxon>
        <taxon>Gammaproteobacteria</taxon>
        <taxon>Pseudomonadales</taxon>
        <taxon>Pseudomonadaceae</taxon>
        <taxon>Pseudomonas</taxon>
    </lineage>
</organism>
<protein>
    <submittedName>
        <fullName evidence="1">Phosphate binding protein</fullName>
    </submittedName>
</protein>
<evidence type="ECO:0000313" key="2">
    <source>
        <dbReference type="Proteomes" id="UP000276615"/>
    </source>
</evidence>
<accession>A0A3M4RKX9</accession>
<dbReference type="AlphaFoldDB" id="A0A3M4RKX9"/>
<dbReference type="Proteomes" id="UP000276615">
    <property type="component" value="Unassembled WGS sequence"/>
</dbReference>
<sequence>MACPIPYGTPEFTGFGTTLQRMQLNGLPLVPGYESYSDTNAILQRLADDPAGIAIAAIGQADARIKQVAIIDPITGKLTTGTADEVRNGTNPYTFTVYVTTAVSRPISVWTSLPVSHGVSSMRLLTLMRF</sequence>
<dbReference type="Gene3D" id="3.40.190.10">
    <property type="entry name" value="Periplasmic binding protein-like II"/>
    <property type="match status" value="1"/>
</dbReference>